<evidence type="ECO:0000313" key="3">
    <source>
        <dbReference type="Proteomes" id="UP000053398"/>
    </source>
</evidence>
<dbReference type="AlphaFoldDB" id="A0A101QJA0"/>
<evidence type="ECO:0000313" key="2">
    <source>
        <dbReference type="EMBL" id="KUN30952.1"/>
    </source>
</evidence>
<feature type="region of interest" description="Disordered" evidence="1">
    <location>
        <begin position="29"/>
        <end position="59"/>
    </location>
</feature>
<sequence>MARRALDAGDRPALTLPHRLKADDGRNALADYETRGPGGLTDHGTGHVPWTRWTRTARR</sequence>
<proteinExistence type="predicted"/>
<evidence type="ECO:0000256" key="1">
    <source>
        <dbReference type="SAM" id="MobiDB-lite"/>
    </source>
</evidence>
<comment type="caution">
    <text evidence="2">The sequence shown here is derived from an EMBL/GenBank/DDBJ whole genome shotgun (WGS) entry which is preliminary data.</text>
</comment>
<accession>A0A101QJA0</accession>
<name>A0A101QJA0_STRCK</name>
<dbReference type="Proteomes" id="UP000053398">
    <property type="component" value="Unassembled WGS sequence"/>
</dbReference>
<gene>
    <name evidence="2" type="ORF">AQJ11_09575</name>
</gene>
<protein>
    <submittedName>
        <fullName evidence="2">Uncharacterized protein</fullName>
    </submittedName>
</protein>
<dbReference type="RefSeq" id="WP_059262599.1">
    <property type="nucleotide sequence ID" value="NZ_KQ948353.1"/>
</dbReference>
<organism evidence="2 3">
    <name type="scientific">Streptomyces corchorusii</name>
    <name type="common">Streptomyces chibaensis</name>
    <dbReference type="NCBI Taxonomy" id="1903"/>
    <lineage>
        <taxon>Bacteria</taxon>
        <taxon>Bacillati</taxon>
        <taxon>Actinomycetota</taxon>
        <taxon>Actinomycetes</taxon>
        <taxon>Kitasatosporales</taxon>
        <taxon>Streptomycetaceae</taxon>
        <taxon>Streptomyces</taxon>
    </lineage>
</organism>
<keyword evidence="3" id="KW-1185">Reference proteome</keyword>
<dbReference type="EMBL" id="LMWP01000008">
    <property type="protein sequence ID" value="KUN30952.1"/>
    <property type="molecule type" value="Genomic_DNA"/>
</dbReference>
<reference evidence="2 3" key="1">
    <citation type="submission" date="2015-10" db="EMBL/GenBank/DDBJ databases">
        <title>Draft genome sequence of Streptomyces corchorusii DSM 40340, type strain for the species Streptomyces corchorusii.</title>
        <authorList>
            <person name="Ruckert C."/>
            <person name="Winkler A."/>
            <person name="Kalinowski J."/>
            <person name="Kampfer P."/>
            <person name="Glaeser S."/>
        </authorList>
    </citation>
    <scope>NUCLEOTIDE SEQUENCE [LARGE SCALE GENOMIC DNA]</scope>
    <source>
        <strain evidence="2 3">DSM 40340</strain>
    </source>
</reference>